<organism evidence="4 5">
    <name type="scientific">Rothia endophytica</name>
    <dbReference type="NCBI Taxonomy" id="1324766"/>
    <lineage>
        <taxon>Bacteria</taxon>
        <taxon>Bacillati</taxon>
        <taxon>Actinomycetota</taxon>
        <taxon>Actinomycetes</taxon>
        <taxon>Micrococcales</taxon>
        <taxon>Micrococcaceae</taxon>
        <taxon>Rothia</taxon>
    </lineage>
</organism>
<evidence type="ECO:0000259" key="3">
    <source>
        <dbReference type="SMART" id="SM00852"/>
    </source>
</evidence>
<reference evidence="5" key="1">
    <citation type="journal article" date="2019" name="Int. J. Syst. Evol. Microbiol.">
        <title>The Global Catalogue of Microorganisms (GCM) 10K type strain sequencing project: providing services to taxonomists for standard genome sequencing and annotation.</title>
        <authorList>
            <consortium name="The Broad Institute Genomics Platform"/>
            <consortium name="The Broad Institute Genome Sequencing Center for Infectious Disease"/>
            <person name="Wu L."/>
            <person name="Ma J."/>
        </authorList>
    </citation>
    <scope>NUCLEOTIDE SEQUENCE [LARGE SCALE GENOMIC DNA]</scope>
    <source>
        <strain evidence="5">JCM 18541</strain>
    </source>
</reference>
<sequence>MGKNYTLPEGLTGLVIVASTRAARGIYRDESGPVAVEWLRSRGFETPEAVVVADADFGPYFDGLVAAGNLPTFILTSGGTGLNTDDMTVEAVRAHLDKEVPGMMHAFWAQGLNHTPTAVLSRGVAGVIGRSFIMTLPGSKGGVKDGCTVLDPLVTHICRQMEDYHDH</sequence>
<keyword evidence="5" id="KW-1185">Reference proteome</keyword>
<keyword evidence="2" id="KW-0501">Molybdenum cofactor biosynthesis</keyword>
<dbReference type="InterPro" id="IPR051920">
    <property type="entry name" value="MPT_Adenylyltrnsfr/MoaC-Rel"/>
</dbReference>
<comment type="caution">
    <text evidence="4">The sequence shown here is derived from an EMBL/GenBank/DDBJ whole genome shotgun (WGS) entry which is preliminary data.</text>
</comment>
<dbReference type="CDD" id="cd00886">
    <property type="entry name" value="MogA_MoaB"/>
    <property type="match status" value="1"/>
</dbReference>
<evidence type="ECO:0000256" key="2">
    <source>
        <dbReference type="ARBA" id="ARBA00023150"/>
    </source>
</evidence>
<proteinExistence type="predicted"/>
<dbReference type="Gene3D" id="3.40.980.10">
    <property type="entry name" value="MoaB/Mog-like domain"/>
    <property type="match status" value="1"/>
</dbReference>
<evidence type="ECO:0000313" key="4">
    <source>
        <dbReference type="EMBL" id="GAA4789713.1"/>
    </source>
</evidence>
<comment type="pathway">
    <text evidence="1">Cofactor biosynthesis; molybdopterin biosynthesis.</text>
</comment>
<dbReference type="SUPFAM" id="SSF53218">
    <property type="entry name" value="Molybdenum cofactor biosynthesis proteins"/>
    <property type="match status" value="1"/>
</dbReference>
<evidence type="ECO:0000256" key="1">
    <source>
        <dbReference type="ARBA" id="ARBA00005046"/>
    </source>
</evidence>
<feature type="domain" description="MoaB/Mog" evidence="3">
    <location>
        <begin position="14"/>
        <end position="157"/>
    </location>
</feature>
<protein>
    <submittedName>
        <fullName evidence="4">MogA/MoaB family molybdenum cofactor biosynthesis protein</fullName>
    </submittedName>
</protein>
<dbReference type="EMBL" id="BAABKP010000001">
    <property type="protein sequence ID" value="GAA4789713.1"/>
    <property type="molecule type" value="Genomic_DNA"/>
</dbReference>
<dbReference type="Proteomes" id="UP001500187">
    <property type="component" value="Unassembled WGS sequence"/>
</dbReference>
<dbReference type="RefSeq" id="WP_345444252.1">
    <property type="nucleotide sequence ID" value="NZ_BAABKP010000001.1"/>
</dbReference>
<gene>
    <name evidence="4" type="ORF">GCM10023352_04570</name>
</gene>
<accession>A0ABP9B355</accession>
<dbReference type="InterPro" id="IPR001453">
    <property type="entry name" value="MoaB/Mog_dom"/>
</dbReference>
<evidence type="ECO:0000313" key="5">
    <source>
        <dbReference type="Proteomes" id="UP001500187"/>
    </source>
</evidence>
<dbReference type="SMART" id="SM00852">
    <property type="entry name" value="MoCF_biosynth"/>
    <property type="match status" value="1"/>
</dbReference>
<dbReference type="PANTHER" id="PTHR43764">
    <property type="entry name" value="MOLYBDENUM COFACTOR BIOSYNTHESIS"/>
    <property type="match status" value="1"/>
</dbReference>
<dbReference type="PANTHER" id="PTHR43764:SF1">
    <property type="entry name" value="MOLYBDOPTERIN MOLYBDOTRANSFERASE"/>
    <property type="match status" value="1"/>
</dbReference>
<dbReference type="InterPro" id="IPR036425">
    <property type="entry name" value="MoaB/Mog-like_dom_sf"/>
</dbReference>
<name>A0ABP9B355_9MICC</name>
<dbReference type="Pfam" id="PF00994">
    <property type="entry name" value="MoCF_biosynth"/>
    <property type="match status" value="1"/>
</dbReference>